<proteinExistence type="predicted"/>
<name>A0A2Z6PD10_TRISU</name>
<dbReference type="Proteomes" id="UP000242715">
    <property type="component" value="Unassembled WGS sequence"/>
</dbReference>
<evidence type="ECO:0000256" key="1">
    <source>
        <dbReference type="SAM" id="MobiDB-lite"/>
    </source>
</evidence>
<feature type="region of interest" description="Disordered" evidence="1">
    <location>
        <begin position="34"/>
        <end position="77"/>
    </location>
</feature>
<protein>
    <submittedName>
        <fullName evidence="2">Uncharacterized protein</fullName>
    </submittedName>
</protein>
<dbReference type="AlphaFoldDB" id="A0A2Z6PD10"/>
<dbReference type="EMBL" id="DF973866">
    <property type="protein sequence ID" value="GAU41487.1"/>
    <property type="molecule type" value="Genomic_DNA"/>
</dbReference>
<sequence>MIINHTANNKRWTSYRDKNTCASDQTRNIKFSQKLASRNENQQPDKWDKSKHQNHNLQQETAKKLQRDNDTNNYLPT</sequence>
<keyword evidence="3" id="KW-1185">Reference proteome</keyword>
<accession>A0A2Z6PD10</accession>
<gene>
    <name evidence="2" type="ORF">TSUD_239630</name>
</gene>
<reference evidence="3" key="1">
    <citation type="journal article" date="2017" name="Front. Plant Sci.">
        <title>Climate Clever Clovers: New Paradigm to Reduce the Environmental Footprint of Ruminants by Breeding Low Methanogenic Forages Utilizing Haplotype Variation.</title>
        <authorList>
            <person name="Kaur P."/>
            <person name="Appels R."/>
            <person name="Bayer P.E."/>
            <person name="Keeble-Gagnere G."/>
            <person name="Wang J."/>
            <person name="Hirakawa H."/>
            <person name="Shirasawa K."/>
            <person name="Vercoe P."/>
            <person name="Stefanova K."/>
            <person name="Durmic Z."/>
            <person name="Nichols P."/>
            <person name="Revell C."/>
            <person name="Isobe S.N."/>
            <person name="Edwards D."/>
            <person name="Erskine W."/>
        </authorList>
    </citation>
    <scope>NUCLEOTIDE SEQUENCE [LARGE SCALE GENOMIC DNA]</scope>
    <source>
        <strain evidence="3">cv. Daliak</strain>
    </source>
</reference>
<feature type="compositionally biased region" description="Basic and acidic residues" evidence="1">
    <location>
        <begin position="61"/>
        <end position="70"/>
    </location>
</feature>
<organism evidence="2 3">
    <name type="scientific">Trifolium subterraneum</name>
    <name type="common">Subterranean clover</name>
    <dbReference type="NCBI Taxonomy" id="3900"/>
    <lineage>
        <taxon>Eukaryota</taxon>
        <taxon>Viridiplantae</taxon>
        <taxon>Streptophyta</taxon>
        <taxon>Embryophyta</taxon>
        <taxon>Tracheophyta</taxon>
        <taxon>Spermatophyta</taxon>
        <taxon>Magnoliopsida</taxon>
        <taxon>eudicotyledons</taxon>
        <taxon>Gunneridae</taxon>
        <taxon>Pentapetalae</taxon>
        <taxon>rosids</taxon>
        <taxon>fabids</taxon>
        <taxon>Fabales</taxon>
        <taxon>Fabaceae</taxon>
        <taxon>Papilionoideae</taxon>
        <taxon>50 kb inversion clade</taxon>
        <taxon>NPAAA clade</taxon>
        <taxon>Hologalegina</taxon>
        <taxon>IRL clade</taxon>
        <taxon>Trifolieae</taxon>
        <taxon>Trifolium</taxon>
    </lineage>
</organism>
<evidence type="ECO:0000313" key="2">
    <source>
        <dbReference type="EMBL" id="GAU41487.1"/>
    </source>
</evidence>
<evidence type="ECO:0000313" key="3">
    <source>
        <dbReference type="Proteomes" id="UP000242715"/>
    </source>
</evidence>